<reference evidence="2 3" key="1">
    <citation type="submission" date="2014-04" db="EMBL/GenBank/DDBJ databases">
        <authorList>
            <consortium name="DOE Joint Genome Institute"/>
            <person name="Kuo A."/>
            <person name="Martino E."/>
            <person name="Perotto S."/>
            <person name="Kohler A."/>
            <person name="Nagy L.G."/>
            <person name="Floudas D."/>
            <person name="Copeland A."/>
            <person name="Barry K.W."/>
            <person name="Cichocki N."/>
            <person name="Veneault-Fourrey C."/>
            <person name="LaButti K."/>
            <person name="Lindquist E.A."/>
            <person name="Lipzen A."/>
            <person name="Lundell T."/>
            <person name="Morin E."/>
            <person name="Murat C."/>
            <person name="Sun H."/>
            <person name="Tunlid A."/>
            <person name="Henrissat B."/>
            <person name="Grigoriev I.V."/>
            <person name="Hibbett D.S."/>
            <person name="Martin F."/>
            <person name="Nordberg H.P."/>
            <person name="Cantor M.N."/>
            <person name="Hua S.X."/>
        </authorList>
    </citation>
    <scope>NUCLEOTIDE SEQUENCE [LARGE SCALE GENOMIC DNA]</scope>
    <source>
        <strain evidence="2 3">Zn</strain>
    </source>
</reference>
<dbReference type="Proteomes" id="UP000054321">
    <property type="component" value="Unassembled WGS sequence"/>
</dbReference>
<feature type="transmembrane region" description="Helical" evidence="1">
    <location>
        <begin position="38"/>
        <end position="60"/>
    </location>
</feature>
<evidence type="ECO:0000313" key="2">
    <source>
        <dbReference type="EMBL" id="KIM99268.1"/>
    </source>
</evidence>
<feature type="transmembrane region" description="Helical" evidence="1">
    <location>
        <begin position="100"/>
        <end position="122"/>
    </location>
</feature>
<feature type="transmembrane region" description="Helical" evidence="1">
    <location>
        <begin position="7"/>
        <end position="32"/>
    </location>
</feature>
<keyword evidence="1" id="KW-0472">Membrane</keyword>
<dbReference type="EMBL" id="KN832879">
    <property type="protein sequence ID" value="KIM99268.1"/>
    <property type="molecule type" value="Genomic_DNA"/>
</dbReference>
<keyword evidence="3" id="KW-1185">Reference proteome</keyword>
<keyword evidence="1" id="KW-1133">Transmembrane helix</keyword>
<dbReference type="HOGENOM" id="CLU_1595043_0_0_1"/>
<sequence length="167" mass="18120">MSHPFSDLLYVIITSEVSCLSALLQLLVNFILSTLTVLLHISAIFNIPLDIAMIVAVLIFSEYMTGKGWPDVWDAPYIWQFCAQRETYAECGRARDVIKILMGVSAGVSIIIVLLLVAVLALELASLSRKLTTGGETKLVVQFGANPLPNLARLAPDENVSSSGQEA</sequence>
<evidence type="ECO:0000313" key="3">
    <source>
        <dbReference type="Proteomes" id="UP000054321"/>
    </source>
</evidence>
<proteinExistence type="predicted"/>
<dbReference type="InParanoid" id="A0A0C3CK02"/>
<organism evidence="2 3">
    <name type="scientific">Oidiodendron maius (strain Zn)</name>
    <dbReference type="NCBI Taxonomy" id="913774"/>
    <lineage>
        <taxon>Eukaryota</taxon>
        <taxon>Fungi</taxon>
        <taxon>Dikarya</taxon>
        <taxon>Ascomycota</taxon>
        <taxon>Pezizomycotina</taxon>
        <taxon>Leotiomycetes</taxon>
        <taxon>Leotiomycetes incertae sedis</taxon>
        <taxon>Myxotrichaceae</taxon>
        <taxon>Oidiodendron</taxon>
    </lineage>
</organism>
<name>A0A0C3CK02_OIDMZ</name>
<accession>A0A0C3CK02</accession>
<dbReference type="AlphaFoldDB" id="A0A0C3CK02"/>
<reference evidence="3" key="2">
    <citation type="submission" date="2015-01" db="EMBL/GenBank/DDBJ databases">
        <title>Evolutionary Origins and Diversification of the Mycorrhizal Mutualists.</title>
        <authorList>
            <consortium name="DOE Joint Genome Institute"/>
            <consortium name="Mycorrhizal Genomics Consortium"/>
            <person name="Kohler A."/>
            <person name="Kuo A."/>
            <person name="Nagy L.G."/>
            <person name="Floudas D."/>
            <person name="Copeland A."/>
            <person name="Barry K.W."/>
            <person name="Cichocki N."/>
            <person name="Veneault-Fourrey C."/>
            <person name="LaButti K."/>
            <person name="Lindquist E.A."/>
            <person name="Lipzen A."/>
            <person name="Lundell T."/>
            <person name="Morin E."/>
            <person name="Murat C."/>
            <person name="Riley R."/>
            <person name="Ohm R."/>
            <person name="Sun H."/>
            <person name="Tunlid A."/>
            <person name="Henrissat B."/>
            <person name="Grigoriev I.V."/>
            <person name="Hibbett D.S."/>
            <person name="Martin F."/>
        </authorList>
    </citation>
    <scope>NUCLEOTIDE SEQUENCE [LARGE SCALE GENOMIC DNA]</scope>
    <source>
        <strain evidence="3">Zn</strain>
    </source>
</reference>
<keyword evidence="1" id="KW-0812">Transmembrane</keyword>
<gene>
    <name evidence="2" type="ORF">OIDMADRAFT_20005</name>
</gene>
<protein>
    <submittedName>
        <fullName evidence="2">Uncharacterized protein</fullName>
    </submittedName>
</protein>
<evidence type="ECO:0000256" key="1">
    <source>
        <dbReference type="SAM" id="Phobius"/>
    </source>
</evidence>